<dbReference type="CDD" id="cd01301">
    <property type="entry name" value="rDP_like"/>
    <property type="match status" value="1"/>
</dbReference>
<dbReference type="PANTHER" id="PTHR10443">
    <property type="entry name" value="MICROSOMAL DIPEPTIDASE"/>
    <property type="match status" value="1"/>
</dbReference>
<dbReference type="GO" id="GO:0006508">
    <property type="term" value="P:proteolysis"/>
    <property type="evidence" value="ECO:0007669"/>
    <property type="project" value="InterPro"/>
</dbReference>
<protein>
    <submittedName>
        <fullName evidence="1">Dipeptidase</fullName>
    </submittedName>
</protein>
<dbReference type="GO" id="GO:0070573">
    <property type="term" value="F:metallodipeptidase activity"/>
    <property type="evidence" value="ECO:0007669"/>
    <property type="project" value="InterPro"/>
</dbReference>
<dbReference type="SUPFAM" id="SSF51556">
    <property type="entry name" value="Metallo-dependent hydrolases"/>
    <property type="match status" value="1"/>
</dbReference>
<reference evidence="1 2" key="1">
    <citation type="submission" date="2021-01" db="EMBL/GenBank/DDBJ databases">
        <title>FDA dAtabase for Regulatory Grade micrObial Sequences (FDA-ARGOS): Supporting development and validation of Infectious Disease Dx tests.</title>
        <authorList>
            <person name="Nelson B."/>
            <person name="Plummer A."/>
            <person name="Tallon L."/>
            <person name="Sadzewicz L."/>
            <person name="Zhao X."/>
            <person name="Boylan J."/>
            <person name="Ott S."/>
            <person name="Bowen H."/>
            <person name="Vavikolanu K."/>
            <person name="Mehta A."/>
            <person name="Aluvathingal J."/>
            <person name="Nadendla S."/>
            <person name="Myers T."/>
            <person name="Yan Y."/>
            <person name="Sichtig H."/>
        </authorList>
    </citation>
    <scope>NUCLEOTIDE SEQUENCE [LARGE SCALE GENOMIC DNA]</scope>
    <source>
        <strain evidence="1 2">FDAARGOS_1161</strain>
    </source>
</reference>
<evidence type="ECO:0000313" key="2">
    <source>
        <dbReference type="Proteomes" id="UP000595254"/>
    </source>
</evidence>
<dbReference type="Pfam" id="PF01244">
    <property type="entry name" value="Peptidase_M19"/>
    <property type="match status" value="1"/>
</dbReference>
<dbReference type="InterPro" id="IPR008257">
    <property type="entry name" value="Pept_M19"/>
</dbReference>
<organism evidence="1 2">
    <name type="scientific">Peribacillus psychrosaccharolyticus</name>
    <name type="common">Bacillus psychrosaccharolyticus</name>
    <dbReference type="NCBI Taxonomy" id="1407"/>
    <lineage>
        <taxon>Bacteria</taxon>
        <taxon>Bacillati</taxon>
        <taxon>Bacillota</taxon>
        <taxon>Bacilli</taxon>
        <taxon>Bacillales</taxon>
        <taxon>Bacillaceae</taxon>
        <taxon>Peribacillus</taxon>
    </lineage>
</organism>
<sequence length="313" mass="35286">MKIIDTHCDALVRLWNKPKELRFSDSQELHTNLSRLQAGEVSAQCFAIFVPAYIKTEQKFQVALEQIDIFHKEILAKHSNVKHITSWDDFDNLKPNEIGAMLTLEGADVISDDLTKLRILYHLGIMSIGLTWNGANLCADGVQEKRGAGLTELGEMVVTLNNQVFVQTDVSHLSEKSFWGVLELADYPIASHSNSRALYDHPRNLSNQQAEALFNRNGFVGIGFYPLYLKVEGMVSIGDLITHIDQFCSIGGVNHICLGSDFDGVEVTIKDLENSAMYQNLINELLKHYKEEEVKGFAYHNFLNHRPNLINIP</sequence>
<dbReference type="PROSITE" id="PS51365">
    <property type="entry name" value="RENAL_DIPEPTIDASE_2"/>
    <property type="match status" value="1"/>
</dbReference>
<dbReference type="Gene3D" id="3.20.20.140">
    <property type="entry name" value="Metal-dependent hydrolases"/>
    <property type="match status" value="1"/>
</dbReference>
<dbReference type="Proteomes" id="UP000595254">
    <property type="component" value="Chromosome"/>
</dbReference>
<dbReference type="KEGG" id="ppsr:I6J18_03085"/>
<dbReference type="PANTHER" id="PTHR10443:SF12">
    <property type="entry name" value="DIPEPTIDASE"/>
    <property type="match status" value="1"/>
</dbReference>
<accession>A0A974NNM4</accession>
<proteinExistence type="predicted"/>
<dbReference type="EMBL" id="CP068053">
    <property type="protein sequence ID" value="QQT00908.1"/>
    <property type="molecule type" value="Genomic_DNA"/>
</dbReference>
<dbReference type="AlphaFoldDB" id="A0A974NNM4"/>
<evidence type="ECO:0000313" key="1">
    <source>
        <dbReference type="EMBL" id="QQT00908.1"/>
    </source>
</evidence>
<dbReference type="RefSeq" id="WP_040375079.1">
    <property type="nucleotide sequence ID" value="NZ_CP068053.1"/>
</dbReference>
<keyword evidence="2" id="KW-1185">Reference proteome</keyword>
<gene>
    <name evidence="1" type="ORF">I6J18_03085</name>
</gene>
<dbReference type="InterPro" id="IPR032466">
    <property type="entry name" value="Metal_Hydrolase"/>
</dbReference>
<name>A0A974NNM4_PERPY</name>